<dbReference type="EMBL" id="UZAK01032979">
    <property type="protein sequence ID" value="VDP33323.1"/>
    <property type="molecule type" value="Genomic_DNA"/>
</dbReference>
<protein>
    <submittedName>
        <fullName evidence="1 3">Uncharacterized protein</fullName>
    </submittedName>
</protein>
<reference evidence="1 2" key="2">
    <citation type="submission" date="2018-11" db="EMBL/GenBank/DDBJ databases">
        <authorList>
            <consortium name="Pathogen Informatics"/>
        </authorList>
    </citation>
    <scope>NUCLEOTIDE SEQUENCE [LARGE SCALE GENOMIC DNA]</scope>
    <source>
        <strain evidence="1">Dakar</strain>
        <strain evidence="2">Dakar, Senegal</strain>
    </source>
</reference>
<evidence type="ECO:0000313" key="1">
    <source>
        <dbReference type="EMBL" id="VDP33323.1"/>
    </source>
</evidence>
<accession>A0A183K1S1</accession>
<evidence type="ECO:0000313" key="3">
    <source>
        <dbReference type="WBParaSite" id="SCUD_0000893401-mRNA-1"/>
    </source>
</evidence>
<proteinExistence type="predicted"/>
<reference evidence="3" key="1">
    <citation type="submission" date="2016-06" db="UniProtKB">
        <authorList>
            <consortium name="WormBaseParasite"/>
        </authorList>
    </citation>
    <scope>IDENTIFICATION</scope>
</reference>
<keyword evidence="2" id="KW-1185">Reference proteome</keyword>
<dbReference type="Proteomes" id="UP000279833">
    <property type="component" value="Unassembled WGS sequence"/>
</dbReference>
<sequence length="45" mass="5380">MHFWCFVISFRKDEHSAYTHLICSQCTCFIGANNTCTTQCFNRWK</sequence>
<dbReference type="AlphaFoldDB" id="A0A183K1S1"/>
<name>A0A183K1S1_9TREM</name>
<organism evidence="3">
    <name type="scientific">Schistosoma curassoni</name>
    <dbReference type="NCBI Taxonomy" id="6186"/>
    <lineage>
        <taxon>Eukaryota</taxon>
        <taxon>Metazoa</taxon>
        <taxon>Spiralia</taxon>
        <taxon>Lophotrochozoa</taxon>
        <taxon>Platyhelminthes</taxon>
        <taxon>Trematoda</taxon>
        <taxon>Digenea</taxon>
        <taxon>Strigeidida</taxon>
        <taxon>Schistosomatoidea</taxon>
        <taxon>Schistosomatidae</taxon>
        <taxon>Schistosoma</taxon>
    </lineage>
</organism>
<evidence type="ECO:0000313" key="2">
    <source>
        <dbReference type="Proteomes" id="UP000279833"/>
    </source>
</evidence>
<gene>
    <name evidence="1" type="ORF">SCUD_LOCUS8934</name>
</gene>
<dbReference type="WBParaSite" id="SCUD_0000893401-mRNA-1">
    <property type="protein sequence ID" value="SCUD_0000893401-mRNA-1"/>
    <property type="gene ID" value="SCUD_0000893401"/>
</dbReference>